<protein>
    <submittedName>
        <fullName evidence="2">Uncharacterized protein</fullName>
    </submittedName>
</protein>
<reference evidence="2" key="2">
    <citation type="journal article" date="2015" name="Data Brief">
        <title>Shoot transcriptome of the giant reed, Arundo donax.</title>
        <authorList>
            <person name="Barrero R.A."/>
            <person name="Guerrero F.D."/>
            <person name="Moolhuijzen P."/>
            <person name="Goolsby J.A."/>
            <person name="Tidwell J."/>
            <person name="Bellgard S.E."/>
            <person name="Bellgard M.I."/>
        </authorList>
    </citation>
    <scope>NUCLEOTIDE SEQUENCE</scope>
    <source>
        <tissue evidence="2">Shoot tissue taken approximately 20 cm above the soil surface</tissue>
    </source>
</reference>
<proteinExistence type="predicted"/>
<accession>A0A0A8ZK48</accession>
<dbReference type="EMBL" id="GBRH01258101">
    <property type="protein sequence ID" value="JAD39794.1"/>
    <property type="molecule type" value="Transcribed_RNA"/>
</dbReference>
<evidence type="ECO:0000313" key="2">
    <source>
        <dbReference type="EMBL" id="JAD39794.1"/>
    </source>
</evidence>
<feature type="compositionally biased region" description="Low complexity" evidence="1">
    <location>
        <begin position="69"/>
        <end position="84"/>
    </location>
</feature>
<feature type="region of interest" description="Disordered" evidence="1">
    <location>
        <begin position="51"/>
        <end position="126"/>
    </location>
</feature>
<sequence>MYIGLPAGPRSPRLVLTAVAVVDVVGEGVAGLLGVCTGRFVVVPVVGGGAAREADEEDDGVHDAREGEAAGVAAGAGASPGVEARLLARRRGSVDKGPPGGGGEEEQEEETRVHGDLQGSEGAKGC</sequence>
<reference evidence="2" key="1">
    <citation type="submission" date="2014-09" db="EMBL/GenBank/DDBJ databases">
        <authorList>
            <person name="Magalhaes I.L.F."/>
            <person name="Oliveira U."/>
            <person name="Santos F.R."/>
            <person name="Vidigal T.H.D.A."/>
            <person name="Brescovit A.D."/>
            <person name="Santos A.J."/>
        </authorList>
    </citation>
    <scope>NUCLEOTIDE SEQUENCE</scope>
    <source>
        <tissue evidence="2">Shoot tissue taken approximately 20 cm above the soil surface</tissue>
    </source>
</reference>
<name>A0A0A8ZK48_ARUDO</name>
<dbReference type="AlphaFoldDB" id="A0A0A8ZK48"/>
<evidence type="ECO:0000256" key="1">
    <source>
        <dbReference type="SAM" id="MobiDB-lite"/>
    </source>
</evidence>
<organism evidence="2">
    <name type="scientific">Arundo donax</name>
    <name type="common">Giant reed</name>
    <name type="synonym">Donax arundinaceus</name>
    <dbReference type="NCBI Taxonomy" id="35708"/>
    <lineage>
        <taxon>Eukaryota</taxon>
        <taxon>Viridiplantae</taxon>
        <taxon>Streptophyta</taxon>
        <taxon>Embryophyta</taxon>
        <taxon>Tracheophyta</taxon>
        <taxon>Spermatophyta</taxon>
        <taxon>Magnoliopsida</taxon>
        <taxon>Liliopsida</taxon>
        <taxon>Poales</taxon>
        <taxon>Poaceae</taxon>
        <taxon>PACMAD clade</taxon>
        <taxon>Arundinoideae</taxon>
        <taxon>Arundineae</taxon>
        <taxon>Arundo</taxon>
    </lineage>
</organism>